<evidence type="ECO:0000313" key="11">
    <source>
        <dbReference type="EMBL" id="WYJ92060.1"/>
    </source>
</evidence>
<dbReference type="InterPro" id="IPR023631">
    <property type="entry name" value="Amidase_dom"/>
</dbReference>
<dbReference type="Pfam" id="PF01425">
    <property type="entry name" value="Amidase"/>
    <property type="match status" value="1"/>
</dbReference>
<dbReference type="EC" id="6.3.5.7" evidence="8"/>
<dbReference type="EMBL" id="NGMM01000003">
    <property type="protein sequence ID" value="OTP15745.1"/>
    <property type="molecule type" value="Genomic_DNA"/>
</dbReference>
<evidence type="ECO:0000256" key="3">
    <source>
        <dbReference type="ARBA" id="ARBA00022741"/>
    </source>
</evidence>
<evidence type="ECO:0000256" key="4">
    <source>
        <dbReference type="ARBA" id="ARBA00022840"/>
    </source>
</evidence>
<reference evidence="11" key="2">
    <citation type="submission" date="2017-05" db="EMBL/GenBank/DDBJ databases">
        <authorList>
            <consortium name="The Broad Institute Genomics Platform"/>
            <consortium name="The Broad Institute Genomic Center for Infectious Diseases"/>
            <person name="Earl A."/>
            <person name="Manson A."/>
            <person name="Schwartman J."/>
            <person name="Gilmore M."/>
            <person name="Abouelleil A."/>
            <person name="Cao P."/>
            <person name="Chapman S."/>
            <person name="Cusick C."/>
            <person name="Shea T."/>
            <person name="Young S."/>
            <person name="Neafsey D."/>
            <person name="Nusbaum C."/>
            <person name="Birren B."/>
        </authorList>
    </citation>
    <scope>NUCLEOTIDE SEQUENCE</scope>
    <source>
        <strain evidence="11">9E7_DIV0242</strain>
    </source>
</reference>
<keyword evidence="10" id="KW-0808">Transferase</keyword>
<dbReference type="PROSITE" id="PS00571">
    <property type="entry name" value="AMIDASES"/>
    <property type="match status" value="1"/>
</dbReference>
<name>A0A242K740_9ENTE</name>
<dbReference type="GO" id="GO:0050567">
    <property type="term" value="F:glutaminyl-tRNA synthase (glutamine-hydrolyzing) activity"/>
    <property type="evidence" value="ECO:0007669"/>
    <property type="project" value="UniProtKB-UniRule"/>
</dbReference>
<dbReference type="GO" id="GO:0030956">
    <property type="term" value="C:glutamyl-tRNA(Gln) amidotransferase complex"/>
    <property type="evidence" value="ECO:0007669"/>
    <property type="project" value="InterPro"/>
</dbReference>
<sequence length="489" mass="52654">MEKLYDKSLTELHDLLVSKEITAVDLTTATLDRIKETEKDVDAFITINDEKALDLAKAIDIKGITESNPLAGIPIGIKDNIVTKDILTTAASKILSNFNPIYDATVMDKVYQSDLIPVGKLNMDEFAMGGSTENSYFKKTKNAWDHTKVPGGSSGGSAAAVAAGQIPVSLGSDTGGSIRQPASFNGIVGMKPTYGRISRYGLIAFSSSLDQIGPLTRNVKDNALALNAISGFDPKDGTSSGESVPDFTEGLTGDIKGMKIALPKEYLGEGVAPDVREAILKAVDTFKNLGATIEEVSLPHSKYGVAVYYIIASSEASSNLQRFDGIRYGYRSEDVQNLEDVYVNSRTEGFGLEVKRRIMLGTFSLSAGYYDAHFKKAGQVRTLIRRDFEKVFADYDLIIGPSAPTVAYGIGENINDPITMYMNDILTIPVNLAGLPGMSIPAGFSEGLPVGLQIIGKPFAEQTMYKAAYAFEQATDFHTKKPVILGGND</sequence>
<evidence type="ECO:0000313" key="12">
    <source>
        <dbReference type="Proteomes" id="UP000195141"/>
    </source>
</evidence>
<comment type="similarity">
    <text evidence="1 8">Belongs to the amidase family. GatA subfamily.</text>
</comment>
<dbReference type="GO" id="GO:0005524">
    <property type="term" value="F:ATP binding"/>
    <property type="evidence" value="ECO:0007669"/>
    <property type="project" value="UniProtKB-KW"/>
</dbReference>
<dbReference type="EMBL" id="CP147247">
    <property type="protein sequence ID" value="WYJ92060.1"/>
    <property type="molecule type" value="Genomic_DNA"/>
</dbReference>
<dbReference type="InterPro" id="IPR036928">
    <property type="entry name" value="AS_sf"/>
</dbReference>
<feature type="active site" description="Acyl-ester intermediate" evidence="8">
    <location>
        <position position="177"/>
    </location>
</feature>
<feature type="domain" description="Amidase" evidence="9">
    <location>
        <begin position="25"/>
        <end position="463"/>
    </location>
</feature>
<keyword evidence="5 8" id="KW-0648">Protein biosynthesis</keyword>
<reference evidence="10" key="1">
    <citation type="submission" date="2017-05" db="EMBL/GenBank/DDBJ databases">
        <title>The Genome Sequence of Enterococcus sp. 9E7_DIV0242.</title>
        <authorList>
            <consortium name="The Broad Institute Genomics Platform"/>
            <consortium name="The Broad Institute Genomic Center for Infectious Diseases"/>
            <person name="Earl A."/>
            <person name="Manson A."/>
            <person name="Schwartman J."/>
            <person name="Gilmore M."/>
            <person name="Abouelleil A."/>
            <person name="Cao P."/>
            <person name="Chapman S."/>
            <person name="Cusick C."/>
            <person name="Shea T."/>
            <person name="Young S."/>
            <person name="Neafsey D."/>
            <person name="Nusbaum C."/>
            <person name="Birren B."/>
        </authorList>
    </citation>
    <scope>NUCLEOTIDE SEQUENCE [LARGE SCALE GENOMIC DNA]</scope>
    <source>
        <strain evidence="10">9E7_DIV0242</strain>
    </source>
</reference>
<proteinExistence type="inferred from homology"/>
<evidence type="ECO:0000256" key="2">
    <source>
        <dbReference type="ARBA" id="ARBA00022598"/>
    </source>
</evidence>
<keyword evidence="12" id="KW-1185">Reference proteome</keyword>
<keyword evidence="3 8" id="KW-0547">Nucleotide-binding</keyword>
<dbReference type="NCBIfam" id="TIGR00132">
    <property type="entry name" value="gatA"/>
    <property type="match status" value="1"/>
</dbReference>
<dbReference type="GO" id="GO:0016740">
    <property type="term" value="F:transferase activity"/>
    <property type="evidence" value="ECO:0007669"/>
    <property type="project" value="UniProtKB-KW"/>
</dbReference>
<keyword evidence="2 8" id="KW-0436">Ligase</keyword>
<accession>A0A242K740</accession>
<feature type="active site" description="Charge relay system" evidence="8">
    <location>
        <position position="78"/>
    </location>
</feature>
<evidence type="ECO:0000256" key="5">
    <source>
        <dbReference type="ARBA" id="ARBA00022917"/>
    </source>
</evidence>
<comment type="subunit">
    <text evidence="8">Heterotrimer of A, B and C subunits.</text>
</comment>
<evidence type="ECO:0000259" key="9">
    <source>
        <dbReference type="Pfam" id="PF01425"/>
    </source>
</evidence>
<evidence type="ECO:0000256" key="6">
    <source>
        <dbReference type="ARBA" id="ARBA00025295"/>
    </source>
</evidence>
<evidence type="ECO:0000313" key="10">
    <source>
        <dbReference type="EMBL" id="OTP15745.1"/>
    </source>
</evidence>
<reference evidence="11" key="3">
    <citation type="submission" date="2024-03" db="EMBL/GenBank/DDBJ databases">
        <title>The Genome Sequence of Enterococcus sp. DIV0242b.</title>
        <authorList>
            <consortium name="The Broad Institute Genomics Platform"/>
            <consortium name="The Broad Institute Microbial Omics Core"/>
            <consortium name="The Broad Institute Genomic Center for Infectious Diseases"/>
            <person name="Earl A."/>
            <person name="Manson A."/>
            <person name="Gilmore M."/>
            <person name="Schwartman J."/>
            <person name="Shea T."/>
            <person name="Abouelleil A."/>
            <person name="Cao P."/>
            <person name="Chapman S."/>
            <person name="Cusick C."/>
            <person name="Young S."/>
            <person name="Neafsey D."/>
            <person name="Nusbaum C."/>
            <person name="Birren B."/>
        </authorList>
    </citation>
    <scope>NUCLEOTIDE SEQUENCE</scope>
    <source>
        <strain evidence="11">9E7_DIV0242</strain>
    </source>
</reference>
<dbReference type="OrthoDB" id="9811471at2"/>
<comment type="function">
    <text evidence="6 8">Allows the formation of correctly charged Gln-tRNA(Gln) through the transamidation of misacylated Glu-tRNA(Gln) in organisms which lack glutaminyl-tRNA synthetase. The reaction takes place in the presence of glutamine and ATP through an activated gamma-phospho-Glu-tRNA(Gln).</text>
</comment>
<comment type="catalytic activity">
    <reaction evidence="7 8">
        <text>L-glutamyl-tRNA(Gln) + L-glutamine + ATP + H2O = L-glutaminyl-tRNA(Gln) + L-glutamate + ADP + phosphate + H(+)</text>
        <dbReference type="Rhea" id="RHEA:17521"/>
        <dbReference type="Rhea" id="RHEA-COMP:9681"/>
        <dbReference type="Rhea" id="RHEA-COMP:9684"/>
        <dbReference type="ChEBI" id="CHEBI:15377"/>
        <dbReference type="ChEBI" id="CHEBI:15378"/>
        <dbReference type="ChEBI" id="CHEBI:29985"/>
        <dbReference type="ChEBI" id="CHEBI:30616"/>
        <dbReference type="ChEBI" id="CHEBI:43474"/>
        <dbReference type="ChEBI" id="CHEBI:58359"/>
        <dbReference type="ChEBI" id="CHEBI:78520"/>
        <dbReference type="ChEBI" id="CHEBI:78521"/>
        <dbReference type="ChEBI" id="CHEBI:456216"/>
        <dbReference type="EC" id="6.3.5.7"/>
    </reaction>
</comment>
<dbReference type="InterPro" id="IPR000120">
    <property type="entry name" value="Amidase"/>
</dbReference>
<evidence type="ECO:0000256" key="7">
    <source>
        <dbReference type="ARBA" id="ARBA00047407"/>
    </source>
</evidence>
<evidence type="ECO:0000256" key="1">
    <source>
        <dbReference type="ARBA" id="ARBA00008069"/>
    </source>
</evidence>
<dbReference type="GO" id="GO:0006412">
    <property type="term" value="P:translation"/>
    <property type="evidence" value="ECO:0007669"/>
    <property type="project" value="UniProtKB-UniRule"/>
</dbReference>
<gene>
    <name evidence="8" type="primary">gatA</name>
    <name evidence="10" type="ORF">A5888_001959</name>
    <name evidence="11" type="ORF">A5888_003833</name>
</gene>
<dbReference type="HAMAP" id="MF_00120">
    <property type="entry name" value="GatA"/>
    <property type="match status" value="1"/>
</dbReference>
<dbReference type="RefSeq" id="WP_086349037.1">
    <property type="nucleotide sequence ID" value="NZ_CP147247.1"/>
</dbReference>
<feature type="active site" description="Charge relay system" evidence="8">
    <location>
        <position position="153"/>
    </location>
</feature>
<dbReference type="InterPro" id="IPR004412">
    <property type="entry name" value="GatA"/>
</dbReference>
<dbReference type="AlphaFoldDB" id="A0A242K740"/>
<dbReference type="SUPFAM" id="SSF75304">
    <property type="entry name" value="Amidase signature (AS) enzymes"/>
    <property type="match status" value="1"/>
</dbReference>
<evidence type="ECO:0000256" key="8">
    <source>
        <dbReference type="HAMAP-Rule" id="MF_00120"/>
    </source>
</evidence>
<dbReference type="PANTHER" id="PTHR11895">
    <property type="entry name" value="TRANSAMIDASE"/>
    <property type="match status" value="1"/>
</dbReference>
<keyword evidence="4 8" id="KW-0067">ATP-binding</keyword>
<organism evidence="10">
    <name type="scientific">Candidatus Enterococcus clewellii</name>
    <dbReference type="NCBI Taxonomy" id="1834193"/>
    <lineage>
        <taxon>Bacteria</taxon>
        <taxon>Bacillati</taxon>
        <taxon>Bacillota</taxon>
        <taxon>Bacilli</taxon>
        <taxon>Lactobacillales</taxon>
        <taxon>Enterococcaceae</taxon>
        <taxon>Enterococcus</taxon>
    </lineage>
</organism>
<dbReference type="InterPro" id="IPR020556">
    <property type="entry name" value="Amidase_CS"/>
</dbReference>
<dbReference type="Gene3D" id="3.90.1300.10">
    <property type="entry name" value="Amidase signature (AS) domain"/>
    <property type="match status" value="1"/>
</dbReference>
<protein>
    <recommendedName>
        <fullName evidence="8">Glutamyl-tRNA(Gln) amidotransferase subunit A</fullName>
        <shortName evidence="8">Glu-ADT subunit A</shortName>
        <ecNumber evidence="8">6.3.5.7</ecNumber>
    </recommendedName>
</protein>
<dbReference type="Proteomes" id="UP000195141">
    <property type="component" value="Chromosome"/>
</dbReference>
<dbReference type="PANTHER" id="PTHR11895:SF151">
    <property type="entry name" value="GLUTAMYL-TRNA(GLN) AMIDOTRANSFERASE SUBUNIT A"/>
    <property type="match status" value="1"/>
</dbReference>